<keyword evidence="3" id="KW-1185">Reference proteome</keyword>
<feature type="chain" id="PRO_5042130762" evidence="1">
    <location>
        <begin position="22"/>
        <end position="208"/>
    </location>
</feature>
<organism evidence="2 3">
    <name type="scientific">Potamilus streckersoni</name>
    <dbReference type="NCBI Taxonomy" id="2493646"/>
    <lineage>
        <taxon>Eukaryota</taxon>
        <taxon>Metazoa</taxon>
        <taxon>Spiralia</taxon>
        <taxon>Lophotrochozoa</taxon>
        <taxon>Mollusca</taxon>
        <taxon>Bivalvia</taxon>
        <taxon>Autobranchia</taxon>
        <taxon>Heteroconchia</taxon>
        <taxon>Palaeoheterodonta</taxon>
        <taxon>Unionida</taxon>
        <taxon>Unionoidea</taxon>
        <taxon>Unionidae</taxon>
        <taxon>Ambleminae</taxon>
        <taxon>Lampsilini</taxon>
        <taxon>Potamilus</taxon>
    </lineage>
</organism>
<reference evidence="2" key="2">
    <citation type="journal article" date="2021" name="Genome Biol. Evol.">
        <title>Developing a high-quality reference genome for a parasitic bivalve with doubly uniparental inheritance (Bivalvia: Unionida).</title>
        <authorList>
            <person name="Smith C.H."/>
        </authorList>
    </citation>
    <scope>NUCLEOTIDE SEQUENCE</scope>
    <source>
        <strain evidence="2">CHS0354</strain>
        <tissue evidence="2">Mantle</tissue>
    </source>
</reference>
<evidence type="ECO:0000313" key="2">
    <source>
        <dbReference type="EMBL" id="KAK3592316.1"/>
    </source>
</evidence>
<proteinExistence type="predicted"/>
<evidence type="ECO:0000313" key="3">
    <source>
        <dbReference type="Proteomes" id="UP001195483"/>
    </source>
</evidence>
<dbReference type="AlphaFoldDB" id="A0AAE0SIH2"/>
<name>A0AAE0SIH2_9BIVA</name>
<protein>
    <submittedName>
        <fullName evidence="2">Uncharacterized protein</fullName>
    </submittedName>
</protein>
<dbReference type="Proteomes" id="UP001195483">
    <property type="component" value="Unassembled WGS sequence"/>
</dbReference>
<reference evidence="2" key="1">
    <citation type="journal article" date="2021" name="Genome Biol. Evol.">
        <title>A High-Quality Reference Genome for a Parasitic Bivalve with Doubly Uniparental Inheritance (Bivalvia: Unionida).</title>
        <authorList>
            <person name="Smith C.H."/>
        </authorList>
    </citation>
    <scope>NUCLEOTIDE SEQUENCE</scope>
    <source>
        <strain evidence="2">CHS0354</strain>
    </source>
</reference>
<accession>A0AAE0SIH2</accession>
<gene>
    <name evidence="2" type="ORF">CHS0354_000872</name>
</gene>
<sequence>MMNRSLVFMALVAIRCIQSHGSINSTEQSIQSQGSINTTEQRIKSQDYINQTERNPNLRSNKDTQIFTAGNTMCRRDNKCGYHQRQRYKWCYTDYSDNWDFCCTGECWWNQNASYMWYQSGIRWTYCGGEQIHDIQNRECLLTFPCGLHQEVTGKTQRYYWCYVDLAHNWDYCCAPDSPCEKRGYSYYWCHVVNSLYSSLWKECIPER</sequence>
<dbReference type="EMBL" id="JAEAOA010000091">
    <property type="protein sequence ID" value="KAK3592316.1"/>
    <property type="molecule type" value="Genomic_DNA"/>
</dbReference>
<evidence type="ECO:0000256" key="1">
    <source>
        <dbReference type="SAM" id="SignalP"/>
    </source>
</evidence>
<keyword evidence="1" id="KW-0732">Signal</keyword>
<feature type="signal peptide" evidence="1">
    <location>
        <begin position="1"/>
        <end position="21"/>
    </location>
</feature>
<comment type="caution">
    <text evidence="2">The sequence shown here is derived from an EMBL/GenBank/DDBJ whole genome shotgun (WGS) entry which is preliminary data.</text>
</comment>
<reference evidence="2" key="3">
    <citation type="submission" date="2023-05" db="EMBL/GenBank/DDBJ databases">
        <authorList>
            <person name="Smith C.H."/>
        </authorList>
    </citation>
    <scope>NUCLEOTIDE SEQUENCE</scope>
    <source>
        <strain evidence="2">CHS0354</strain>
        <tissue evidence="2">Mantle</tissue>
    </source>
</reference>